<dbReference type="GO" id="GO:0005886">
    <property type="term" value="C:plasma membrane"/>
    <property type="evidence" value="ECO:0007669"/>
    <property type="project" value="UniProtKB-SubCell"/>
</dbReference>
<dbReference type="InterPro" id="IPR039421">
    <property type="entry name" value="Type_1_exporter"/>
</dbReference>
<dbReference type="InterPro" id="IPR036640">
    <property type="entry name" value="ABC1_TM_sf"/>
</dbReference>
<feature type="domain" description="ABC transporter" evidence="14">
    <location>
        <begin position="753"/>
        <end position="985"/>
    </location>
</feature>
<dbReference type="InterPro" id="IPR022515">
    <property type="entry name" value="NHPM_micro_ABC2"/>
</dbReference>
<evidence type="ECO:0000313" key="16">
    <source>
        <dbReference type="EMBL" id="NYT51382.1"/>
    </source>
</evidence>
<feature type="transmembrane region" description="Helical" evidence="13">
    <location>
        <begin position="688"/>
        <end position="710"/>
    </location>
</feature>
<evidence type="ECO:0000256" key="12">
    <source>
        <dbReference type="ARBA" id="ARBA00072252"/>
    </source>
</evidence>
<protein>
    <recommendedName>
        <fullName evidence="12">Cyclolysin secretion/processing ATP-binding protein CyaB</fullName>
    </recommendedName>
</protein>
<keyword evidence="3" id="KW-1003">Cell membrane</keyword>
<dbReference type="GO" id="GO:0031640">
    <property type="term" value="P:killing of cells of another organism"/>
    <property type="evidence" value="ECO:0007669"/>
    <property type="project" value="UniProtKB-KW"/>
</dbReference>
<evidence type="ECO:0000259" key="15">
    <source>
        <dbReference type="PROSITE" id="PS50929"/>
    </source>
</evidence>
<sequence length="988" mass="105004">MDSSNIEHSASQDAHGGLHALLRAAGKACVVGGNQSFLLNAADECWWLERGRIELFITEIGKDGAHGARRHLASVGPDTLLFGLDHPEWTRAGLGLLAVPHADTRIHRLSCGALRDFCARVDGPDELAPPIDRWISALTEGLARWASPSPLIHQSIHAGEACTIPAHTRSSSALGVIWLDLPRDAVWFLGTQDLPPGPGACLFPLAPSAWIQSSADLAVAAKNTAQIAADGELWAGLQALHDVLPGALALNLRLSDVDEYNRLHLRRQAGDSDWTRSLRQLRGVLDGGVPERDHADHGLPALIQAMRWIGRHEGFDIRLPAQRMRGDEGRAPTLRDIVQASGLRMRVVRLRAGPAAEPASALLCRARDDGRPMALIPRTGKSVMVADPTGGRTWSGPEAMEMIDSHAMAFTAPLPAAPQGWAPLLRRVAARSRGDLLTLAAAALFAGILGLAAPIMLAYLIDAVLPEQDHGRLLHAGIALGLAGVAGFIMAFVGSVAFSRIRGRGGPMMQSAIVDRLLRLPVRFFREYSAGDLALRASAVNHLEQSLSGAVAQAALSGAFAAFSLALLLYYDLRAGAWAAAAALAYAGLALLLGRALAHREKALAEYGGKLQGLGLQLINGIDKIRLSASEIWAFGKWARLFSAAQRQQLAATRYDSLQALLNGFYGLAVLALLFTLLGASIDAGGPQAMTIGACAGFLVAFGHFNGGILQILGAMRELSAVQPLLQSVAPILRAETEGREGKEDPGELSGAVEFNHVSFRYGSDGPPAVDDVSITARPGEFIAIVGPSGCGKSTLLRLLLGFETPDSGGILLDGQDLRELDIVAVRRQMGVVMQNSKPLSGTLFDNIAGMTGASMQEAWDAAHRAGLGEDIDRMPMGMHTAVSHGADTLSGGQSQRLMIARAIVSKPRILMLDEATSALDNQTQAAITEHLDRLSVTRIVVAHRLSTVLKANRIYVMDAGRIVETGSYDELMRAGGLFARLAQAQLA</sequence>
<dbReference type="Gene3D" id="1.20.1560.10">
    <property type="entry name" value="ABC transporter type 1, transmembrane domain"/>
    <property type="match status" value="1"/>
</dbReference>
<comment type="similarity">
    <text evidence="11">Belongs to the ABC transporter superfamily. Cyclolysin exporter (TC 3.A.1.109.2) family.</text>
</comment>
<dbReference type="InterPro" id="IPR011527">
    <property type="entry name" value="ABC1_TM_dom"/>
</dbReference>
<feature type="transmembrane region" description="Helical" evidence="13">
    <location>
        <begin position="577"/>
        <end position="598"/>
    </location>
</feature>
<dbReference type="SUPFAM" id="SSF90123">
    <property type="entry name" value="ABC transporter transmembrane region"/>
    <property type="match status" value="1"/>
</dbReference>
<feature type="transmembrane region" description="Helical" evidence="13">
    <location>
        <begin position="550"/>
        <end position="571"/>
    </location>
</feature>
<dbReference type="GO" id="GO:0016887">
    <property type="term" value="F:ATP hydrolysis activity"/>
    <property type="evidence" value="ECO:0007669"/>
    <property type="project" value="InterPro"/>
</dbReference>
<keyword evidence="4 13" id="KW-0812">Transmembrane</keyword>
<dbReference type="Pfam" id="PF00664">
    <property type="entry name" value="ABC_membrane"/>
    <property type="match status" value="1"/>
</dbReference>
<evidence type="ECO:0000313" key="17">
    <source>
        <dbReference type="Proteomes" id="UP000559809"/>
    </source>
</evidence>
<dbReference type="EMBL" id="JACCEM010000011">
    <property type="protein sequence ID" value="NYT51382.1"/>
    <property type="molecule type" value="Genomic_DNA"/>
</dbReference>
<accession>A0A853G6H4</accession>
<feature type="domain" description="ABC transmembrane type-1" evidence="15">
    <location>
        <begin position="437"/>
        <end position="721"/>
    </location>
</feature>
<evidence type="ECO:0000256" key="10">
    <source>
        <dbReference type="ARBA" id="ARBA00055355"/>
    </source>
</evidence>
<evidence type="ECO:0000256" key="8">
    <source>
        <dbReference type="ARBA" id="ARBA00022989"/>
    </source>
</evidence>
<dbReference type="PROSITE" id="PS50893">
    <property type="entry name" value="ABC_TRANSPORTER_2"/>
    <property type="match status" value="1"/>
</dbReference>
<dbReference type="PANTHER" id="PTHR24221:SF654">
    <property type="entry name" value="ATP-BINDING CASSETTE SUB-FAMILY B MEMBER 6"/>
    <property type="match status" value="1"/>
</dbReference>
<dbReference type="Gene3D" id="3.40.50.300">
    <property type="entry name" value="P-loop containing nucleotide triphosphate hydrolases"/>
    <property type="match status" value="1"/>
</dbReference>
<dbReference type="GO" id="GO:0140359">
    <property type="term" value="F:ABC-type transporter activity"/>
    <property type="evidence" value="ECO:0007669"/>
    <property type="project" value="InterPro"/>
</dbReference>
<dbReference type="PANTHER" id="PTHR24221">
    <property type="entry name" value="ATP-BINDING CASSETTE SUB-FAMILY B"/>
    <property type="match status" value="1"/>
</dbReference>
<dbReference type="NCBIfam" id="TIGR03797">
    <property type="entry name" value="NHLM_micro_ABC2"/>
    <property type="match status" value="1"/>
</dbReference>
<dbReference type="InterPro" id="IPR027417">
    <property type="entry name" value="P-loop_NTPase"/>
</dbReference>
<organism evidence="16 17">
    <name type="scientific">Parapusillimonas granuli</name>
    <dbReference type="NCBI Taxonomy" id="380911"/>
    <lineage>
        <taxon>Bacteria</taxon>
        <taxon>Pseudomonadati</taxon>
        <taxon>Pseudomonadota</taxon>
        <taxon>Betaproteobacteria</taxon>
        <taxon>Burkholderiales</taxon>
        <taxon>Alcaligenaceae</taxon>
        <taxon>Parapusillimonas</taxon>
    </lineage>
</organism>
<dbReference type="Proteomes" id="UP000559809">
    <property type="component" value="Unassembled WGS sequence"/>
</dbReference>
<feature type="transmembrane region" description="Helical" evidence="13">
    <location>
        <begin position="660"/>
        <end position="682"/>
    </location>
</feature>
<evidence type="ECO:0000256" key="11">
    <source>
        <dbReference type="ARBA" id="ARBA00061173"/>
    </source>
</evidence>
<dbReference type="GO" id="GO:0005524">
    <property type="term" value="F:ATP binding"/>
    <property type="evidence" value="ECO:0007669"/>
    <property type="project" value="UniProtKB-KW"/>
</dbReference>
<keyword evidence="6" id="KW-0547">Nucleotide-binding</keyword>
<comment type="subcellular location">
    <subcellularLocation>
        <location evidence="1">Cell membrane</location>
        <topology evidence="1">Multi-pass membrane protein</topology>
    </subcellularLocation>
</comment>
<dbReference type="GO" id="GO:0034040">
    <property type="term" value="F:ATPase-coupled lipid transmembrane transporter activity"/>
    <property type="evidence" value="ECO:0007669"/>
    <property type="project" value="TreeGrafter"/>
</dbReference>
<evidence type="ECO:0000256" key="6">
    <source>
        <dbReference type="ARBA" id="ARBA00022741"/>
    </source>
</evidence>
<dbReference type="PROSITE" id="PS50929">
    <property type="entry name" value="ABC_TM1F"/>
    <property type="match status" value="1"/>
</dbReference>
<feature type="transmembrane region" description="Helical" evidence="13">
    <location>
        <begin position="436"/>
        <end position="461"/>
    </location>
</feature>
<feature type="transmembrane region" description="Helical" evidence="13">
    <location>
        <begin position="473"/>
        <end position="498"/>
    </location>
</feature>
<comment type="caution">
    <text evidence="16">The sequence shown here is derived from an EMBL/GenBank/DDBJ whole genome shotgun (WGS) entry which is preliminary data.</text>
</comment>
<proteinExistence type="inferred from homology"/>
<dbReference type="AlphaFoldDB" id="A0A853G6H4"/>
<dbReference type="InterPro" id="IPR003593">
    <property type="entry name" value="AAA+_ATPase"/>
</dbReference>
<keyword evidence="5" id="KW-0354">Hemolysis</keyword>
<keyword evidence="2" id="KW-0813">Transport</keyword>
<keyword evidence="17" id="KW-1185">Reference proteome</keyword>
<evidence type="ECO:0000256" key="9">
    <source>
        <dbReference type="ARBA" id="ARBA00023136"/>
    </source>
</evidence>
<reference evidence="16 17" key="1">
    <citation type="submission" date="2020-07" db="EMBL/GenBank/DDBJ databases">
        <title>Taxonomic revisions and descriptions of new bacterial species based on genomic comparisons in the high-G+C-content subgroup of the family Alcaligenaceae.</title>
        <authorList>
            <person name="Szabo A."/>
            <person name="Felfoldi T."/>
        </authorList>
    </citation>
    <scope>NUCLEOTIDE SEQUENCE [LARGE SCALE GENOMIC DNA]</scope>
    <source>
        <strain evidence="16 17">LMG 24012</strain>
    </source>
</reference>
<keyword evidence="8 13" id="KW-1133">Transmembrane helix</keyword>
<dbReference type="Pfam" id="PF00005">
    <property type="entry name" value="ABC_tran"/>
    <property type="match status" value="1"/>
</dbReference>
<evidence type="ECO:0000256" key="7">
    <source>
        <dbReference type="ARBA" id="ARBA00022840"/>
    </source>
</evidence>
<dbReference type="FunFam" id="3.40.50.300:FF:000299">
    <property type="entry name" value="ABC transporter ATP-binding protein/permease"/>
    <property type="match status" value="1"/>
</dbReference>
<evidence type="ECO:0000256" key="2">
    <source>
        <dbReference type="ARBA" id="ARBA00022448"/>
    </source>
</evidence>
<dbReference type="SUPFAM" id="SSF52540">
    <property type="entry name" value="P-loop containing nucleoside triphosphate hydrolases"/>
    <property type="match status" value="1"/>
</dbReference>
<comment type="function">
    <text evidence="10">Involved in the export of calmodulin-sensitive adenylate cyclase-hemolysin (cyclolysin).</text>
</comment>
<keyword evidence="5" id="KW-0204">Cytolysis</keyword>
<evidence type="ECO:0000256" key="5">
    <source>
        <dbReference type="ARBA" id="ARBA00022735"/>
    </source>
</evidence>
<evidence type="ECO:0000259" key="14">
    <source>
        <dbReference type="PROSITE" id="PS50893"/>
    </source>
</evidence>
<dbReference type="InterPro" id="IPR003439">
    <property type="entry name" value="ABC_transporter-like_ATP-bd"/>
</dbReference>
<evidence type="ECO:0000256" key="1">
    <source>
        <dbReference type="ARBA" id="ARBA00004651"/>
    </source>
</evidence>
<dbReference type="SMART" id="SM00382">
    <property type="entry name" value="AAA"/>
    <property type="match status" value="1"/>
</dbReference>
<name>A0A853G6H4_9BURK</name>
<evidence type="ECO:0000256" key="13">
    <source>
        <dbReference type="SAM" id="Phobius"/>
    </source>
</evidence>
<evidence type="ECO:0000256" key="3">
    <source>
        <dbReference type="ARBA" id="ARBA00022475"/>
    </source>
</evidence>
<gene>
    <name evidence="16" type="ORF">H0A72_18885</name>
</gene>
<dbReference type="PROSITE" id="PS00211">
    <property type="entry name" value="ABC_TRANSPORTER_1"/>
    <property type="match status" value="1"/>
</dbReference>
<dbReference type="RefSeq" id="WP_180158054.1">
    <property type="nucleotide sequence ID" value="NZ_JACCEM010000011.1"/>
</dbReference>
<keyword evidence="7" id="KW-0067">ATP-binding</keyword>
<keyword evidence="9 13" id="KW-0472">Membrane</keyword>
<evidence type="ECO:0000256" key="4">
    <source>
        <dbReference type="ARBA" id="ARBA00022692"/>
    </source>
</evidence>
<dbReference type="InterPro" id="IPR017871">
    <property type="entry name" value="ABC_transporter-like_CS"/>
</dbReference>